<evidence type="ECO:0000313" key="3">
    <source>
        <dbReference type="Proteomes" id="UP000550401"/>
    </source>
</evidence>
<dbReference type="PROSITE" id="PS51257">
    <property type="entry name" value="PROKAR_LIPOPROTEIN"/>
    <property type="match status" value="1"/>
</dbReference>
<name>A0A839F1I3_9GAMM</name>
<keyword evidence="3" id="KW-1185">Reference proteome</keyword>
<feature type="chain" id="PRO_5032524113" evidence="1">
    <location>
        <begin position="21"/>
        <end position="133"/>
    </location>
</feature>
<protein>
    <submittedName>
        <fullName evidence="2">Uncharacterized protein</fullName>
    </submittedName>
</protein>
<feature type="signal peptide" evidence="1">
    <location>
        <begin position="1"/>
        <end position="20"/>
    </location>
</feature>
<accession>A0A839F1I3</accession>
<comment type="caution">
    <text evidence="2">The sequence shown here is derived from an EMBL/GenBank/DDBJ whole genome shotgun (WGS) entry which is preliminary data.</text>
</comment>
<dbReference type="AlphaFoldDB" id="A0A839F1I3"/>
<reference evidence="2 3" key="1">
    <citation type="submission" date="2020-07" db="EMBL/GenBank/DDBJ databases">
        <title>Genomic Encyclopedia of Type Strains, Phase IV (KMG-V): Genome sequencing to study the core and pangenomes of soil and plant-associated prokaryotes.</title>
        <authorList>
            <person name="Whitman W."/>
        </authorList>
    </citation>
    <scope>NUCLEOTIDE SEQUENCE [LARGE SCALE GENOMIC DNA]</scope>
    <source>
        <strain evidence="2 3">RH2WT43</strain>
    </source>
</reference>
<proteinExistence type="predicted"/>
<dbReference type="RefSeq" id="WP_182529277.1">
    <property type="nucleotide sequence ID" value="NZ_JACGXL010000001.1"/>
</dbReference>
<gene>
    <name evidence="2" type="ORF">FHW12_000365</name>
</gene>
<evidence type="ECO:0000256" key="1">
    <source>
        <dbReference type="SAM" id="SignalP"/>
    </source>
</evidence>
<dbReference type="EMBL" id="JACGXL010000001">
    <property type="protein sequence ID" value="MBA8886174.1"/>
    <property type="molecule type" value="Genomic_DNA"/>
</dbReference>
<organism evidence="2 3">
    <name type="scientific">Dokdonella fugitiva</name>
    <dbReference type="NCBI Taxonomy" id="328517"/>
    <lineage>
        <taxon>Bacteria</taxon>
        <taxon>Pseudomonadati</taxon>
        <taxon>Pseudomonadota</taxon>
        <taxon>Gammaproteobacteria</taxon>
        <taxon>Lysobacterales</taxon>
        <taxon>Rhodanobacteraceae</taxon>
        <taxon>Dokdonella</taxon>
    </lineage>
</organism>
<sequence length="133" mass="13836">MNKSRLPFMLSLLFGTFAAAGSCDTIFASGFEKSPPAARIIEFTVLEYLRVETVTCETWSETFDFHQMGNFSGSKCTTTGPITSQAGTGGAQVNAMFAMNDGSSIALTSCLVQGVAGSGSSGGAIVTFTLDCT</sequence>
<dbReference type="Proteomes" id="UP000550401">
    <property type="component" value="Unassembled WGS sequence"/>
</dbReference>
<evidence type="ECO:0000313" key="2">
    <source>
        <dbReference type="EMBL" id="MBA8886174.1"/>
    </source>
</evidence>
<keyword evidence="1" id="KW-0732">Signal</keyword>